<dbReference type="EMBL" id="NIDE01000017">
    <property type="protein sequence ID" value="OWK36247.1"/>
    <property type="molecule type" value="Genomic_DNA"/>
</dbReference>
<dbReference type="InterPro" id="IPR029045">
    <property type="entry name" value="ClpP/crotonase-like_dom_sf"/>
</dbReference>
<comment type="catalytic activity">
    <reaction evidence="1">
        <text>a (3S)-3-hydroxyacyl-CoA + NAD(+) = a 3-oxoacyl-CoA + NADH + H(+)</text>
        <dbReference type="Rhea" id="RHEA:22432"/>
        <dbReference type="ChEBI" id="CHEBI:15378"/>
        <dbReference type="ChEBI" id="CHEBI:57318"/>
        <dbReference type="ChEBI" id="CHEBI:57540"/>
        <dbReference type="ChEBI" id="CHEBI:57945"/>
        <dbReference type="ChEBI" id="CHEBI:90726"/>
        <dbReference type="EC" id="1.1.1.35"/>
    </reaction>
</comment>
<keyword evidence="3" id="KW-1185">Reference proteome</keyword>
<accession>A0A225DJD4</accession>
<gene>
    <name evidence="2" type="ORF">FRUB_08810</name>
</gene>
<organism evidence="2 3">
    <name type="scientific">Fimbriiglobus ruber</name>
    <dbReference type="NCBI Taxonomy" id="1908690"/>
    <lineage>
        <taxon>Bacteria</taxon>
        <taxon>Pseudomonadati</taxon>
        <taxon>Planctomycetota</taxon>
        <taxon>Planctomycetia</taxon>
        <taxon>Gemmatales</taxon>
        <taxon>Gemmataceae</taxon>
        <taxon>Fimbriiglobus</taxon>
    </lineage>
</organism>
<dbReference type="CDD" id="cd06558">
    <property type="entry name" value="crotonase-like"/>
    <property type="match status" value="1"/>
</dbReference>
<sequence length="426" mass="44706">MRVTADDGIATLWLEFPGTPVNALSPARLVTVARAVAAVSLDPHVEILVIRSGKPAGFCGGYDPAWLATLAGGDDPGGFAAAGQQALNQLAAADLITLAFVEGPCTGPGLELALACDYRLAVAGPDSVFGFPDAARGLSPHWGGTVRSARLLGQRRGQELMRTGAMLSAREAAAVGLVDEAFCARRAKIALRTFLDRLQRRPRKRRLPWRPFAAPLGEQLAAERRALQAALSQSEITFASYPPTISEVTSVFPELTGVIGEDDHAGRFAAEVALRGTRVVVVAGDNASLTRALVEAVRRGRATPLEADQARNRVLTAGDFASLAHAGFVVVTGAESGPPYGFLEPRMSPHAILGVPLQSVVACARLAVRPGRVVGIDFPAAARAELATGRETTSAVLTTAAAWVERLGMQVALRAEEPSLPARRVA</sequence>
<dbReference type="InterPro" id="IPR001753">
    <property type="entry name" value="Enoyl-CoA_hydra/iso"/>
</dbReference>
<dbReference type="Pfam" id="PF00378">
    <property type="entry name" value="ECH_1"/>
    <property type="match status" value="1"/>
</dbReference>
<name>A0A225DJD4_9BACT</name>
<comment type="caution">
    <text evidence="2">The sequence shown here is derived from an EMBL/GenBank/DDBJ whole genome shotgun (WGS) entry which is preliminary data.</text>
</comment>
<dbReference type="Proteomes" id="UP000214646">
    <property type="component" value="Unassembled WGS sequence"/>
</dbReference>
<dbReference type="PANTHER" id="PTHR11941">
    <property type="entry name" value="ENOYL-COA HYDRATASE-RELATED"/>
    <property type="match status" value="1"/>
</dbReference>
<evidence type="ECO:0000313" key="2">
    <source>
        <dbReference type="EMBL" id="OWK36247.1"/>
    </source>
</evidence>
<dbReference type="Gene3D" id="3.90.226.10">
    <property type="entry name" value="2-enoyl-CoA Hydratase, Chain A, domain 1"/>
    <property type="match status" value="1"/>
</dbReference>
<dbReference type="PANTHER" id="PTHR11941:SF54">
    <property type="entry name" value="ENOYL-COA HYDRATASE, MITOCHONDRIAL"/>
    <property type="match status" value="1"/>
</dbReference>
<protein>
    <submittedName>
        <fullName evidence="2">Enoyl-CoA hydratase</fullName>
    </submittedName>
</protein>
<reference evidence="3" key="1">
    <citation type="submission" date="2017-06" db="EMBL/GenBank/DDBJ databases">
        <title>Genome analysis of Fimbriiglobus ruber SP5, the first member of the order Planctomycetales with confirmed chitinolytic capability.</title>
        <authorList>
            <person name="Ravin N.V."/>
            <person name="Rakitin A.L."/>
            <person name="Ivanova A.A."/>
            <person name="Beletsky A.V."/>
            <person name="Kulichevskaya I.S."/>
            <person name="Mardanov A.V."/>
            <person name="Dedysh S.N."/>
        </authorList>
    </citation>
    <scope>NUCLEOTIDE SEQUENCE [LARGE SCALE GENOMIC DNA]</scope>
    <source>
        <strain evidence="3">SP5</strain>
    </source>
</reference>
<dbReference type="InterPro" id="IPR036291">
    <property type="entry name" value="NAD(P)-bd_dom_sf"/>
</dbReference>
<evidence type="ECO:0000256" key="1">
    <source>
        <dbReference type="ARBA" id="ARBA00049556"/>
    </source>
</evidence>
<evidence type="ECO:0000313" key="3">
    <source>
        <dbReference type="Proteomes" id="UP000214646"/>
    </source>
</evidence>
<dbReference type="Gene3D" id="3.40.50.720">
    <property type="entry name" value="NAD(P)-binding Rossmann-like Domain"/>
    <property type="match status" value="1"/>
</dbReference>
<dbReference type="AlphaFoldDB" id="A0A225DJD4"/>
<dbReference type="SUPFAM" id="SSF52096">
    <property type="entry name" value="ClpP/crotonase"/>
    <property type="match status" value="1"/>
</dbReference>
<proteinExistence type="predicted"/>
<dbReference type="SUPFAM" id="SSF51735">
    <property type="entry name" value="NAD(P)-binding Rossmann-fold domains"/>
    <property type="match status" value="1"/>
</dbReference>
<dbReference type="GO" id="GO:0006635">
    <property type="term" value="P:fatty acid beta-oxidation"/>
    <property type="evidence" value="ECO:0007669"/>
    <property type="project" value="TreeGrafter"/>
</dbReference>
<dbReference type="GO" id="GO:0003857">
    <property type="term" value="F:(3S)-3-hydroxyacyl-CoA dehydrogenase (NAD+) activity"/>
    <property type="evidence" value="ECO:0007669"/>
    <property type="project" value="UniProtKB-EC"/>
</dbReference>